<dbReference type="InterPro" id="IPR014914">
    <property type="entry name" value="RES_dom"/>
</dbReference>
<keyword evidence="3" id="KW-1185">Reference proteome</keyword>
<sequence length="498" mass="54679">MAAVWSREDFVGNPWSRKHRKPAAGVCVTFVGRGEHLGTTTSQKVRGDQDGADLFPVYEARRVATTECAEMREDPAWVRDDCFMGLAKRMWMEQEAQGWSYSDKYVCAGCVDDEVLQAAVAGAVEDGEKCSFCGAAGAASLDVLTEAFVVGIGHYYGDPDAELVPWESREGGYQVATYSTGELMMDFGDVLTGPGVLDAVEEAIGDRDWVEALWMESKRDAALESAWDRFRHAVMHETRFIYWLADGDDESWLGAGDIPASRFLHHFAQMVVDHDLIVEFAPGEAFHRAQIHSGPAIDGGATAYRLGTAPYELSMRPNRMNPAGIPMFYGALEPETAIAEVSAHTPGSGDHVTVGTFVASERIDVVDLTRLPVLPSVFDPERGGDVRREIQFMHSFVKELQRPSGELTAAVDYVPTQVVTEFILRALHRVVEGVRQLSGVIYPSVALVGGRALVLDVDNSRCVDELGKDPEVAPRFGPTPDRLRLVLAKDSVKTRPLR</sequence>
<dbReference type="Pfam" id="PF08808">
    <property type="entry name" value="RES"/>
    <property type="match status" value="1"/>
</dbReference>
<dbReference type="SMART" id="SM00953">
    <property type="entry name" value="RES"/>
    <property type="match status" value="1"/>
</dbReference>
<protein>
    <recommendedName>
        <fullName evidence="1">RES domain-containing protein</fullName>
    </recommendedName>
</protein>
<gene>
    <name evidence="2" type="ORF">Dac01nite_12950</name>
</gene>
<accession>A0A919Q5A9</accession>
<dbReference type="Pfam" id="PF18870">
    <property type="entry name" value="HEPN_RES_NTD1"/>
    <property type="match status" value="1"/>
</dbReference>
<feature type="domain" description="RES" evidence="1">
    <location>
        <begin position="303"/>
        <end position="458"/>
    </location>
</feature>
<dbReference type="InterPro" id="IPR041206">
    <property type="entry name" value="HEPN/RES_NTD1"/>
</dbReference>
<proteinExistence type="predicted"/>
<dbReference type="Proteomes" id="UP000652354">
    <property type="component" value="Unassembled WGS sequence"/>
</dbReference>
<evidence type="ECO:0000313" key="2">
    <source>
        <dbReference type="EMBL" id="GIG54543.1"/>
    </source>
</evidence>
<evidence type="ECO:0000313" key="3">
    <source>
        <dbReference type="Proteomes" id="UP000652354"/>
    </source>
</evidence>
<reference evidence="2" key="1">
    <citation type="submission" date="2021-01" db="EMBL/GenBank/DDBJ databases">
        <title>Whole genome shotgun sequence of Demequina activiva NBRC 110675.</title>
        <authorList>
            <person name="Komaki H."/>
            <person name="Tamura T."/>
        </authorList>
    </citation>
    <scope>NUCLEOTIDE SEQUENCE</scope>
    <source>
        <strain evidence="2">NBRC 110675</strain>
    </source>
</reference>
<comment type="caution">
    <text evidence="2">The sequence shown here is derived from an EMBL/GenBank/DDBJ whole genome shotgun (WGS) entry which is preliminary data.</text>
</comment>
<dbReference type="EMBL" id="BONR01000002">
    <property type="protein sequence ID" value="GIG54543.1"/>
    <property type="molecule type" value="Genomic_DNA"/>
</dbReference>
<dbReference type="AlphaFoldDB" id="A0A919Q5A9"/>
<evidence type="ECO:0000259" key="1">
    <source>
        <dbReference type="SMART" id="SM00953"/>
    </source>
</evidence>
<dbReference type="RefSeq" id="WP_203654639.1">
    <property type="nucleotide sequence ID" value="NZ_BONR01000002.1"/>
</dbReference>
<name>A0A919Q5A9_9MICO</name>
<organism evidence="2 3">
    <name type="scientific">Demequina activiva</name>
    <dbReference type="NCBI Taxonomy" id="1582364"/>
    <lineage>
        <taxon>Bacteria</taxon>
        <taxon>Bacillati</taxon>
        <taxon>Actinomycetota</taxon>
        <taxon>Actinomycetes</taxon>
        <taxon>Micrococcales</taxon>
        <taxon>Demequinaceae</taxon>
        <taxon>Demequina</taxon>
    </lineage>
</organism>